<dbReference type="AlphaFoldDB" id="A0A1X6P703"/>
<accession>A0A1X6P703</accession>
<reference evidence="2 3" key="1">
    <citation type="submission" date="2017-03" db="EMBL/GenBank/DDBJ databases">
        <title>WGS assembly of Porphyra umbilicalis.</title>
        <authorList>
            <person name="Brawley S.H."/>
            <person name="Blouin N.A."/>
            <person name="Ficko-Blean E."/>
            <person name="Wheeler G.L."/>
            <person name="Lohr M."/>
            <person name="Goodson H.V."/>
            <person name="Jenkins J.W."/>
            <person name="Blaby-Haas C.E."/>
            <person name="Helliwell K.E."/>
            <person name="Chan C."/>
            <person name="Marriage T."/>
            <person name="Bhattacharya D."/>
            <person name="Klein A.S."/>
            <person name="Badis Y."/>
            <person name="Brodie J."/>
            <person name="Cao Y."/>
            <person name="Collen J."/>
            <person name="Dittami S.M."/>
            <person name="Gachon C.M."/>
            <person name="Green B.R."/>
            <person name="Karpowicz S."/>
            <person name="Kim J.W."/>
            <person name="Kudahl U."/>
            <person name="Lin S."/>
            <person name="Michel G."/>
            <person name="Mittag M."/>
            <person name="Olson B.J."/>
            <person name="Pangilinan J."/>
            <person name="Peng Y."/>
            <person name="Qiu H."/>
            <person name="Shu S."/>
            <person name="Singer J.T."/>
            <person name="Smith A.G."/>
            <person name="Sprecher B.N."/>
            <person name="Wagner V."/>
            <person name="Wang W."/>
            <person name="Wang Z.-Y."/>
            <person name="Yan J."/>
            <person name="Yarish C."/>
            <person name="Zoeuner-Riek S."/>
            <person name="Zhuang Y."/>
            <person name="Zou Y."/>
            <person name="Lindquist E.A."/>
            <person name="Grimwood J."/>
            <person name="Barry K."/>
            <person name="Rokhsar D.S."/>
            <person name="Schmutz J."/>
            <person name="Stiller J.W."/>
            <person name="Grossman A.R."/>
            <person name="Prochnik S.E."/>
        </authorList>
    </citation>
    <scope>NUCLEOTIDE SEQUENCE [LARGE SCALE GENOMIC DNA]</scope>
    <source>
        <strain evidence="2">4086291</strain>
    </source>
</reference>
<evidence type="ECO:0000313" key="3">
    <source>
        <dbReference type="Proteomes" id="UP000218209"/>
    </source>
</evidence>
<evidence type="ECO:0000313" key="2">
    <source>
        <dbReference type="EMBL" id="OSX76671.1"/>
    </source>
</evidence>
<evidence type="ECO:0000256" key="1">
    <source>
        <dbReference type="SAM" id="MobiDB-lite"/>
    </source>
</evidence>
<proteinExistence type="predicted"/>
<dbReference type="Proteomes" id="UP000218209">
    <property type="component" value="Unassembled WGS sequence"/>
</dbReference>
<dbReference type="EMBL" id="KV918859">
    <property type="protein sequence ID" value="OSX76671.1"/>
    <property type="molecule type" value="Genomic_DNA"/>
</dbReference>
<sequence length="120" mass="13559">MGVGVKGWGRVGLGRAWSVWFRWLGDTTLGPSFRGGRRVVDAVAAPPPRERRRALPLYEPHRRGADGSWRRGGAPPRHPHARRGGLWEGQVKRILKWWFPAPHGTQRRVERSSGRTEGRG</sequence>
<gene>
    <name evidence="2" type="ORF">BU14_0180s0017</name>
</gene>
<protein>
    <submittedName>
        <fullName evidence="2">Uncharacterized protein</fullName>
    </submittedName>
</protein>
<keyword evidence="3" id="KW-1185">Reference proteome</keyword>
<feature type="compositionally biased region" description="Basic and acidic residues" evidence="1">
    <location>
        <begin position="59"/>
        <end position="69"/>
    </location>
</feature>
<feature type="region of interest" description="Disordered" evidence="1">
    <location>
        <begin position="51"/>
        <end position="85"/>
    </location>
</feature>
<name>A0A1X6P703_PORUM</name>
<organism evidence="2 3">
    <name type="scientific">Porphyra umbilicalis</name>
    <name type="common">Purple laver</name>
    <name type="synonym">Red alga</name>
    <dbReference type="NCBI Taxonomy" id="2786"/>
    <lineage>
        <taxon>Eukaryota</taxon>
        <taxon>Rhodophyta</taxon>
        <taxon>Bangiophyceae</taxon>
        <taxon>Bangiales</taxon>
        <taxon>Bangiaceae</taxon>
        <taxon>Porphyra</taxon>
    </lineage>
</organism>